<reference evidence="1" key="1">
    <citation type="journal article" date="2020" name="Stud. Mycol.">
        <title>101 Dothideomycetes genomes: a test case for predicting lifestyles and emergence of pathogens.</title>
        <authorList>
            <person name="Haridas S."/>
            <person name="Albert R."/>
            <person name="Binder M."/>
            <person name="Bloem J."/>
            <person name="Labutti K."/>
            <person name="Salamov A."/>
            <person name="Andreopoulos B."/>
            <person name="Baker S."/>
            <person name="Barry K."/>
            <person name="Bills G."/>
            <person name="Bluhm B."/>
            <person name="Cannon C."/>
            <person name="Castanera R."/>
            <person name="Culley D."/>
            <person name="Daum C."/>
            <person name="Ezra D."/>
            <person name="Gonzalez J."/>
            <person name="Henrissat B."/>
            <person name="Kuo A."/>
            <person name="Liang C."/>
            <person name="Lipzen A."/>
            <person name="Lutzoni F."/>
            <person name="Magnuson J."/>
            <person name="Mondo S."/>
            <person name="Nolan M."/>
            <person name="Ohm R."/>
            <person name="Pangilinan J."/>
            <person name="Park H.-J."/>
            <person name="Ramirez L."/>
            <person name="Alfaro M."/>
            <person name="Sun H."/>
            <person name="Tritt A."/>
            <person name="Yoshinaga Y."/>
            <person name="Zwiers L.-H."/>
            <person name="Turgeon B."/>
            <person name="Goodwin S."/>
            <person name="Spatafora J."/>
            <person name="Crous P."/>
            <person name="Grigoriev I."/>
        </authorList>
    </citation>
    <scope>NUCLEOTIDE SEQUENCE</scope>
    <source>
        <strain evidence="1">CBS 525.71</strain>
    </source>
</reference>
<evidence type="ECO:0000313" key="1">
    <source>
        <dbReference type="EMBL" id="KAF2632676.1"/>
    </source>
</evidence>
<organism evidence="1 2">
    <name type="scientific">Macroventuria anomochaeta</name>
    <dbReference type="NCBI Taxonomy" id="301207"/>
    <lineage>
        <taxon>Eukaryota</taxon>
        <taxon>Fungi</taxon>
        <taxon>Dikarya</taxon>
        <taxon>Ascomycota</taxon>
        <taxon>Pezizomycotina</taxon>
        <taxon>Dothideomycetes</taxon>
        <taxon>Pleosporomycetidae</taxon>
        <taxon>Pleosporales</taxon>
        <taxon>Pleosporineae</taxon>
        <taxon>Didymellaceae</taxon>
        <taxon>Macroventuria</taxon>
    </lineage>
</organism>
<dbReference type="EMBL" id="MU006702">
    <property type="protein sequence ID" value="KAF2632676.1"/>
    <property type="molecule type" value="Genomic_DNA"/>
</dbReference>
<evidence type="ECO:0000313" key="2">
    <source>
        <dbReference type="Proteomes" id="UP000799754"/>
    </source>
</evidence>
<gene>
    <name evidence="1" type="ORF">BU25DRAFT_405998</name>
</gene>
<comment type="caution">
    <text evidence="1">The sequence shown here is derived from an EMBL/GenBank/DDBJ whole genome shotgun (WGS) entry which is preliminary data.</text>
</comment>
<dbReference type="Proteomes" id="UP000799754">
    <property type="component" value="Unassembled WGS sequence"/>
</dbReference>
<protein>
    <submittedName>
        <fullName evidence="1">Uncharacterized protein</fullName>
    </submittedName>
</protein>
<accession>A0ACB6SEC5</accession>
<sequence length="51" mass="5637">MFDTCNFGKEDVEGGFVPLLAIFTAGLCSFWLGLRPQTAVVERVRPTFGEL</sequence>
<proteinExistence type="predicted"/>
<name>A0ACB6SEC5_9PLEO</name>
<keyword evidence="2" id="KW-1185">Reference proteome</keyword>